<organism evidence="2 3">
    <name type="scientific">Malus domestica</name>
    <name type="common">Apple</name>
    <name type="synonym">Pyrus malus</name>
    <dbReference type="NCBI Taxonomy" id="3750"/>
    <lineage>
        <taxon>Eukaryota</taxon>
        <taxon>Viridiplantae</taxon>
        <taxon>Streptophyta</taxon>
        <taxon>Embryophyta</taxon>
        <taxon>Tracheophyta</taxon>
        <taxon>Spermatophyta</taxon>
        <taxon>Magnoliopsida</taxon>
        <taxon>eudicotyledons</taxon>
        <taxon>Gunneridae</taxon>
        <taxon>Pentapetalae</taxon>
        <taxon>rosids</taxon>
        <taxon>fabids</taxon>
        <taxon>Rosales</taxon>
        <taxon>Rosaceae</taxon>
        <taxon>Amygdaloideae</taxon>
        <taxon>Maleae</taxon>
        <taxon>Malus</taxon>
    </lineage>
</organism>
<comment type="caution">
    <text evidence="2">The sequence shown here is derived from an EMBL/GenBank/DDBJ whole genome shotgun (WGS) entry which is preliminary data.</text>
</comment>
<accession>A0A498III9</accession>
<dbReference type="AlphaFoldDB" id="A0A498III9"/>
<feature type="domain" description="DNA2/NAM7 helicase helicase" evidence="1">
    <location>
        <begin position="72"/>
        <end position="114"/>
    </location>
</feature>
<evidence type="ECO:0000313" key="2">
    <source>
        <dbReference type="EMBL" id="RXH82939.1"/>
    </source>
</evidence>
<dbReference type="GO" id="GO:0004386">
    <property type="term" value="F:helicase activity"/>
    <property type="evidence" value="ECO:0007669"/>
    <property type="project" value="InterPro"/>
</dbReference>
<dbReference type="Gene3D" id="3.40.50.300">
    <property type="entry name" value="P-loop containing nucleotide triphosphate hydrolases"/>
    <property type="match status" value="1"/>
</dbReference>
<dbReference type="Pfam" id="PF13086">
    <property type="entry name" value="AAA_11"/>
    <property type="match status" value="1"/>
</dbReference>
<protein>
    <recommendedName>
        <fullName evidence="1">DNA2/NAM7 helicase helicase domain-containing protein</fullName>
    </recommendedName>
</protein>
<dbReference type="EMBL" id="RDQH01000337">
    <property type="protein sequence ID" value="RXH82939.1"/>
    <property type="molecule type" value="Genomic_DNA"/>
</dbReference>
<reference evidence="2 3" key="1">
    <citation type="submission" date="2018-10" db="EMBL/GenBank/DDBJ databases">
        <title>A high-quality apple genome assembly.</title>
        <authorList>
            <person name="Hu J."/>
        </authorList>
    </citation>
    <scope>NUCLEOTIDE SEQUENCE [LARGE SCALE GENOMIC DNA]</scope>
    <source>
        <strain evidence="3">cv. HFTH1</strain>
        <tissue evidence="2">Young leaf</tissue>
    </source>
</reference>
<dbReference type="PANTHER" id="PTHR10887">
    <property type="entry name" value="DNA2/NAM7 HELICASE FAMILY"/>
    <property type="match status" value="1"/>
</dbReference>
<dbReference type="PANTHER" id="PTHR10887:SF522">
    <property type="entry name" value="P-LOOP CONTAINING NUCLEOSIDE TRIPHOSPHATE HYDROLASES SUPERFAMILY PROTEIN"/>
    <property type="match status" value="1"/>
</dbReference>
<sequence>MSALISSLDSFESLLRDGNVISEELENLSSCQQVAEDLYIPEVAETMDYKSLQLCMRRSECLSVLKVPMVPPNILFIEEAAQVKECELTIPLQLQGVKHAILVGVEYQLPAIVKMKVKIVDDYQGGEEDNVLWILVSSSFHKHVNVLAEAFEKIDNTYSDCELWG</sequence>
<dbReference type="Proteomes" id="UP000290289">
    <property type="component" value="Chromosome 11"/>
</dbReference>
<keyword evidence="3" id="KW-1185">Reference proteome</keyword>
<dbReference type="InterPro" id="IPR045055">
    <property type="entry name" value="DNA2/NAM7-like"/>
</dbReference>
<dbReference type="InterPro" id="IPR027417">
    <property type="entry name" value="P-loop_NTPase"/>
</dbReference>
<proteinExistence type="predicted"/>
<dbReference type="InterPro" id="IPR041677">
    <property type="entry name" value="DNA2/NAM7_AAA_11"/>
</dbReference>
<evidence type="ECO:0000259" key="1">
    <source>
        <dbReference type="Pfam" id="PF13086"/>
    </source>
</evidence>
<name>A0A498III9_MALDO</name>
<gene>
    <name evidence="2" type="ORF">DVH24_003437</name>
</gene>
<evidence type="ECO:0000313" key="3">
    <source>
        <dbReference type="Proteomes" id="UP000290289"/>
    </source>
</evidence>